<comment type="caution">
    <text evidence="1">The sequence shown here is derived from an EMBL/GenBank/DDBJ whole genome shotgun (WGS) entry which is preliminary data.</text>
</comment>
<name>A0A267DCI2_9PLAT</name>
<organism evidence="1 2">
    <name type="scientific">Macrostomum lignano</name>
    <dbReference type="NCBI Taxonomy" id="282301"/>
    <lineage>
        <taxon>Eukaryota</taxon>
        <taxon>Metazoa</taxon>
        <taxon>Spiralia</taxon>
        <taxon>Lophotrochozoa</taxon>
        <taxon>Platyhelminthes</taxon>
        <taxon>Rhabditophora</taxon>
        <taxon>Macrostomorpha</taxon>
        <taxon>Macrostomida</taxon>
        <taxon>Macrostomidae</taxon>
        <taxon>Macrostomum</taxon>
    </lineage>
</organism>
<feature type="non-terminal residue" evidence="1">
    <location>
        <position position="1"/>
    </location>
</feature>
<evidence type="ECO:0000313" key="1">
    <source>
        <dbReference type="EMBL" id="PAA46292.1"/>
    </source>
</evidence>
<keyword evidence="2" id="KW-1185">Reference proteome</keyword>
<protein>
    <submittedName>
        <fullName evidence="1">Uncharacterized protein</fullName>
    </submittedName>
</protein>
<gene>
    <name evidence="1" type="ORF">BOX15_Mlig029811g2</name>
</gene>
<dbReference type="Proteomes" id="UP000215902">
    <property type="component" value="Unassembled WGS sequence"/>
</dbReference>
<dbReference type="EMBL" id="NIVC01004948">
    <property type="protein sequence ID" value="PAA46292.1"/>
    <property type="molecule type" value="Genomic_DNA"/>
</dbReference>
<sequence length="274" mass="31570">PQVKPKLSSIKGILFIMAMSKETRIATIAELAVTLSSKERSAMGSRLSSWKEEELVRFQESLEKLEGIPDKKRALPKKKEESERERVIARIYAKLEENESRGVMLSLGAISEGLNLVAMNLNGTKKVDLEARFKKLTYSIENLSTAKAMMQFEQGRLIQVLVYKHKMNVEELATTFNISKRTVGDYDKFYSLCIMYPGLIFSSYTMGTLLRYKSAIEEKAKIDERFADLLKMQIEGISLDEQHEKDVRCWYEESIDRRRRSDHNGGLELMKTKY</sequence>
<accession>A0A267DCI2</accession>
<proteinExistence type="predicted"/>
<reference evidence="1 2" key="1">
    <citation type="submission" date="2017-06" db="EMBL/GenBank/DDBJ databases">
        <title>A platform for efficient transgenesis in Macrostomum lignano, a flatworm model organism for stem cell research.</title>
        <authorList>
            <person name="Berezikov E."/>
        </authorList>
    </citation>
    <scope>NUCLEOTIDE SEQUENCE [LARGE SCALE GENOMIC DNA]</scope>
    <source>
        <strain evidence="1">DV1</strain>
        <tissue evidence="1">Whole organism</tissue>
    </source>
</reference>
<evidence type="ECO:0000313" key="2">
    <source>
        <dbReference type="Proteomes" id="UP000215902"/>
    </source>
</evidence>
<dbReference type="AlphaFoldDB" id="A0A267DCI2"/>